<organism evidence="10 11">
    <name type="scientific">Halovibrio salipaludis</name>
    <dbReference type="NCBI Taxonomy" id="2032626"/>
    <lineage>
        <taxon>Bacteria</taxon>
        <taxon>Pseudomonadati</taxon>
        <taxon>Pseudomonadota</taxon>
        <taxon>Gammaproteobacteria</taxon>
        <taxon>Oceanospirillales</taxon>
        <taxon>Halomonadaceae</taxon>
        <taxon>Halovibrio</taxon>
    </lineage>
</organism>
<sequence length="268" mass="30099">MSEYAIGDIHGCHDSLRALMDRIGFSPDRDRLWFVGDIINRGPKSLESLRLVRDLGDNALVTLGNHDMHFLAVALGGHEPRPKDTLQAILEAPDRNELIDWMLQQNFAIPDEARGLLMVHAGIPHLWTAEQAVGYSRELEAVLQSNQTGGYFREMYGNQPERWDATLEGMDRWRVITNYFTRMRFLAEDGTLDLATKEGAGAAPDGFAPWFQYPRPDSVELIFGHWAALEGRTNTPGVHGLDTGCVYNGQLTAMNLDTKEMTRVEPCD</sequence>
<comment type="catalytic activity">
    <reaction evidence="8">
        <text>P(1),P(4)-bis(5'-adenosyl) tetraphosphate + H2O = 2 ADP + 2 H(+)</text>
        <dbReference type="Rhea" id="RHEA:24252"/>
        <dbReference type="ChEBI" id="CHEBI:15377"/>
        <dbReference type="ChEBI" id="CHEBI:15378"/>
        <dbReference type="ChEBI" id="CHEBI:58141"/>
        <dbReference type="ChEBI" id="CHEBI:456216"/>
        <dbReference type="EC" id="3.6.1.41"/>
    </reaction>
</comment>
<dbReference type="NCBIfam" id="NF001204">
    <property type="entry name" value="PRK00166.1"/>
    <property type="match status" value="1"/>
</dbReference>
<dbReference type="InterPro" id="IPR029052">
    <property type="entry name" value="Metallo-depent_PP-like"/>
</dbReference>
<evidence type="ECO:0000256" key="4">
    <source>
        <dbReference type="ARBA" id="ARBA00022801"/>
    </source>
</evidence>
<dbReference type="InterPro" id="IPR004843">
    <property type="entry name" value="Calcineurin-like_PHP"/>
</dbReference>
<evidence type="ECO:0000259" key="9">
    <source>
        <dbReference type="Pfam" id="PF00149"/>
    </source>
</evidence>
<dbReference type="NCBIfam" id="TIGR00668">
    <property type="entry name" value="apaH"/>
    <property type="match status" value="1"/>
</dbReference>
<accession>A0A2A2FAL2</accession>
<evidence type="ECO:0000256" key="8">
    <source>
        <dbReference type="ARBA" id="ARBA00049417"/>
    </source>
</evidence>
<comment type="function">
    <text evidence="1">Hydrolyzes diadenosine 5',5'''-P1,P4-tetraphosphate to yield ADP.</text>
</comment>
<dbReference type="EMBL" id="NSKD01000001">
    <property type="protein sequence ID" value="PAU81672.1"/>
    <property type="molecule type" value="Genomic_DNA"/>
</dbReference>
<dbReference type="PIRSF" id="PIRSF000903">
    <property type="entry name" value="B5n-ttraPtase_sm"/>
    <property type="match status" value="1"/>
</dbReference>
<dbReference type="InterPro" id="IPR004617">
    <property type="entry name" value="ApaH"/>
</dbReference>
<gene>
    <name evidence="10" type="ORF">CK501_00535</name>
</gene>
<dbReference type="EC" id="3.6.1.41" evidence="3"/>
<dbReference type="SUPFAM" id="SSF56300">
    <property type="entry name" value="Metallo-dependent phosphatases"/>
    <property type="match status" value="1"/>
</dbReference>
<dbReference type="Gene3D" id="3.60.21.10">
    <property type="match status" value="1"/>
</dbReference>
<evidence type="ECO:0000256" key="7">
    <source>
        <dbReference type="ARBA" id="ARBA00033210"/>
    </source>
</evidence>
<proteinExistence type="inferred from homology"/>
<dbReference type="Pfam" id="PF00149">
    <property type="entry name" value="Metallophos"/>
    <property type="match status" value="1"/>
</dbReference>
<dbReference type="AlphaFoldDB" id="A0A2A2FAL2"/>
<evidence type="ECO:0000256" key="1">
    <source>
        <dbReference type="ARBA" id="ARBA00003413"/>
    </source>
</evidence>
<feature type="domain" description="Calcineurin-like phosphoesterase" evidence="9">
    <location>
        <begin position="5"/>
        <end position="225"/>
    </location>
</feature>
<reference evidence="10 11" key="1">
    <citation type="submission" date="2017-08" db="EMBL/GenBank/DDBJ databases">
        <title>Halovibrio sewagensis sp. nov., isolated from wastewater of high salinity.</title>
        <authorList>
            <person name="Dong X."/>
            <person name="Zhang G."/>
        </authorList>
    </citation>
    <scope>NUCLEOTIDE SEQUENCE [LARGE SCALE GENOMIC DNA]</scope>
    <source>
        <strain evidence="10 11">YL5-2</strain>
    </source>
</reference>
<evidence type="ECO:0000313" key="11">
    <source>
        <dbReference type="Proteomes" id="UP000218896"/>
    </source>
</evidence>
<evidence type="ECO:0000256" key="3">
    <source>
        <dbReference type="ARBA" id="ARBA00012506"/>
    </source>
</evidence>
<dbReference type="Proteomes" id="UP000218896">
    <property type="component" value="Unassembled WGS sequence"/>
</dbReference>
<name>A0A2A2FAL2_9GAMM</name>
<keyword evidence="4" id="KW-0378">Hydrolase</keyword>
<protein>
    <recommendedName>
        <fullName evidence="3">bis(5'-nucleosyl)-tetraphosphatase (symmetrical)</fullName>
        <ecNumber evidence="3">3.6.1.41</ecNumber>
    </recommendedName>
    <alternativeName>
        <fullName evidence="6">Ap4A hydrolase</fullName>
    </alternativeName>
    <alternativeName>
        <fullName evidence="5">Diadenosine 5',5'''-P1,P4-tetraphosphate pyrophosphohydrolase</fullName>
    </alternativeName>
    <alternativeName>
        <fullName evidence="7">Diadenosine tetraphosphatase</fullName>
    </alternativeName>
</protein>
<evidence type="ECO:0000256" key="5">
    <source>
        <dbReference type="ARBA" id="ARBA00031248"/>
    </source>
</evidence>
<comment type="caution">
    <text evidence="10">The sequence shown here is derived from an EMBL/GenBank/DDBJ whole genome shotgun (WGS) entry which is preliminary data.</text>
</comment>
<evidence type="ECO:0000313" key="10">
    <source>
        <dbReference type="EMBL" id="PAU81672.1"/>
    </source>
</evidence>
<dbReference type="CDD" id="cd07422">
    <property type="entry name" value="MPP_ApaH"/>
    <property type="match status" value="1"/>
</dbReference>
<dbReference type="PANTHER" id="PTHR40942">
    <property type="match status" value="1"/>
</dbReference>
<dbReference type="PANTHER" id="PTHR40942:SF4">
    <property type="entry name" value="CYTOCHROME C5"/>
    <property type="match status" value="1"/>
</dbReference>
<evidence type="ECO:0000256" key="2">
    <source>
        <dbReference type="ARBA" id="ARBA00005419"/>
    </source>
</evidence>
<dbReference type="OrthoDB" id="9807890at2"/>
<keyword evidence="11" id="KW-1185">Reference proteome</keyword>
<dbReference type="GO" id="GO:0008803">
    <property type="term" value="F:bis(5'-nucleosyl)-tetraphosphatase (symmetrical) activity"/>
    <property type="evidence" value="ECO:0007669"/>
    <property type="project" value="UniProtKB-EC"/>
</dbReference>
<evidence type="ECO:0000256" key="6">
    <source>
        <dbReference type="ARBA" id="ARBA00032248"/>
    </source>
</evidence>
<dbReference type="RefSeq" id="WP_095615777.1">
    <property type="nucleotide sequence ID" value="NZ_NSKD01000001.1"/>
</dbReference>
<comment type="similarity">
    <text evidence="2">Belongs to the Ap4A hydrolase family.</text>
</comment>